<evidence type="ECO:0008006" key="4">
    <source>
        <dbReference type="Google" id="ProtNLM"/>
    </source>
</evidence>
<evidence type="ECO:0000313" key="2">
    <source>
        <dbReference type="EMBL" id="QQZ07864.1"/>
    </source>
</evidence>
<protein>
    <recommendedName>
        <fullName evidence="4">NADH dehydrogenase subunit 6</fullName>
    </recommendedName>
</protein>
<dbReference type="Proteomes" id="UP000595691">
    <property type="component" value="Chromosome"/>
</dbReference>
<reference evidence="2 3" key="1">
    <citation type="submission" date="2020-11" db="EMBL/GenBank/DDBJ databases">
        <title>Taxonomic evaluation of the Bacillus sporothermodurans group of bacteria based on whole genome sequences.</title>
        <authorList>
            <person name="Fiedler G."/>
            <person name="Herbstmann A.-D."/>
            <person name="Doll E."/>
            <person name="Wenning M."/>
            <person name="Brinks E."/>
            <person name="Kabisch J."/>
            <person name="Breitenwieser F."/>
            <person name="Lappann M."/>
            <person name="Boehnlein C."/>
            <person name="Franz C."/>
        </authorList>
    </citation>
    <scope>NUCLEOTIDE SEQUENCE [LARGE SCALE GENOMIC DNA]</scope>
    <source>
        <strain evidence="2 3">JCM 19841</strain>
    </source>
</reference>
<feature type="transmembrane region" description="Helical" evidence="1">
    <location>
        <begin position="9"/>
        <end position="27"/>
    </location>
</feature>
<keyword evidence="1" id="KW-1133">Transmembrane helix</keyword>
<keyword evidence="1" id="KW-0812">Transmembrane</keyword>
<dbReference type="RefSeq" id="WP_202776695.1">
    <property type="nucleotide sequence ID" value="NZ_CP065425.1"/>
</dbReference>
<organism evidence="2 3">
    <name type="scientific">Heyndrickxia vini</name>
    <dbReference type="NCBI Taxonomy" id="1476025"/>
    <lineage>
        <taxon>Bacteria</taxon>
        <taxon>Bacillati</taxon>
        <taxon>Bacillota</taxon>
        <taxon>Bacilli</taxon>
        <taxon>Bacillales</taxon>
        <taxon>Bacillaceae</taxon>
        <taxon>Heyndrickxia</taxon>
    </lineage>
</organism>
<name>A0ABX7DY08_9BACI</name>
<sequence>MTNHHQRRDWVLTSLFLIMSLSSFVWIEPSPFDLFLCLFILAGCVFSFYGFHSIIILPFFLLLFFLLANLLSAFFAKNEGVAFFYFFISFYLVLSWLSIVGTSFRYKSKVIETIFNGYVIAAVISVLIGVFAYFFRSPFTESFLQFERIKSLFKDPNVFGPFVVPAAIYTLYKAETTSLLKKLVYLI</sequence>
<gene>
    <name evidence="2" type="ORF">I5776_12265</name>
</gene>
<feature type="transmembrane region" description="Helical" evidence="1">
    <location>
        <begin position="114"/>
        <end position="136"/>
    </location>
</feature>
<feature type="transmembrane region" description="Helical" evidence="1">
    <location>
        <begin position="82"/>
        <end position="102"/>
    </location>
</feature>
<evidence type="ECO:0000313" key="3">
    <source>
        <dbReference type="Proteomes" id="UP000595691"/>
    </source>
</evidence>
<dbReference type="EMBL" id="CP065425">
    <property type="protein sequence ID" value="QQZ07864.1"/>
    <property type="molecule type" value="Genomic_DNA"/>
</dbReference>
<accession>A0ABX7DY08</accession>
<feature type="transmembrane region" description="Helical" evidence="1">
    <location>
        <begin position="33"/>
        <end position="51"/>
    </location>
</feature>
<feature type="transmembrane region" description="Helical" evidence="1">
    <location>
        <begin position="56"/>
        <end position="76"/>
    </location>
</feature>
<keyword evidence="1" id="KW-0472">Membrane</keyword>
<evidence type="ECO:0000256" key="1">
    <source>
        <dbReference type="SAM" id="Phobius"/>
    </source>
</evidence>
<keyword evidence="3" id="KW-1185">Reference proteome</keyword>
<proteinExistence type="predicted"/>